<dbReference type="InterPro" id="IPR019060">
    <property type="entry name" value="DUF2382"/>
</dbReference>
<evidence type="ECO:0000313" key="4">
    <source>
        <dbReference type="EMBL" id="MBG0564129.1"/>
    </source>
</evidence>
<dbReference type="AlphaFoldDB" id="A0A931C657"/>
<proteinExistence type="predicted"/>
<evidence type="ECO:0000256" key="1">
    <source>
        <dbReference type="SAM" id="MobiDB-lite"/>
    </source>
</evidence>
<feature type="region of interest" description="Disordered" evidence="1">
    <location>
        <begin position="100"/>
        <end position="120"/>
    </location>
</feature>
<accession>A0A931C657</accession>
<dbReference type="Pfam" id="PF09557">
    <property type="entry name" value="DUF2382"/>
    <property type="match status" value="1"/>
</dbReference>
<gene>
    <name evidence="4" type="ORF">I4J89_22040</name>
</gene>
<reference evidence="4" key="1">
    <citation type="submission" date="2020-11" db="EMBL/GenBank/DDBJ databases">
        <title>Isolation and identification of active actinomycetes.</title>
        <authorList>
            <person name="Sun X."/>
        </authorList>
    </citation>
    <scope>NUCLEOTIDE SEQUENCE</scope>
    <source>
        <strain evidence="4">NEAU-A11</strain>
    </source>
</reference>
<dbReference type="PANTHER" id="PTHR38463">
    <property type="entry name" value="STRESS RESPONSE PROTEIN YSNF"/>
    <property type="match status" value="1"/>
</dbReference>
<comment type="caution">
    <text evidence="4">The sequence shown here is derived from an EMBL/GenBank/DDBJ whole genome shotgun (WGS) entry which is preliminary data.</text>
</comment>
<dbReference type="InterPro" id="IPR027275">
    <property type="entry name" value="PRC-brl_dom"/>
</dbReference>
<dbReference type="Proteomes" id="UP000598146">
    <property type="component" value="Unassembled WGS sequence"/>
</dbReference>
<dbReference type="InterPro" id="IPR052967">
    <property type="entry name" value="Stress_Response_Assoc"/>
</dbReference>
<dbReference type="EMBL" id="JADQTO010000010">
    <property type="protein sequence ID" value="MBG0564129.1"/>
    <property type="molecule type" value="Genomic_DNA"/>
</dbReference>
<keyword evidence="5" id="KW-1185">Reference proteome</keyword>
<dbReference type="GO" id="GO:0019684">
    <property type="term" value="P:photosynthesis, light reaction"/>
    <property type="evidence" value="ECO:0007669"/>
    <property type="project" value="InterPro"/>
</dbReference>
<feature type="domain" description="PRC-barrel" evidence="2">
    <location>
        <begin position="8"/>
        <end position="72"/>
    </location>
</feature>
<protein>
    <submittedName>
        <fullName evidence="4">PRC and DUF2382 domain-containing protein</fullName>
    </submittedName>
</protein>
<evidence type="ECO:0000259" key="2">
    <source>
        <dbReference type="Pfam" id="PF05239"/>
    </source>
</evidence>
<dbReference type="RefSeq" id="WP_196415915.1">
    <property type="nucleotide sequence ID" value="NZ_JADQTO010000010.1"/>
</dbReference>
<feature type="region of interest" description="Disordered" evidence="1">
    <location>
        <begin position="163"/>
        <end position="193"/>
    </location>
</feature>
<organism evidence="4 5">
    <name type="scientific">Actinoplanes aureus</name>
    <dbReference type="NCBI Taxonomy" id="2792083"/>
    <lineage>
        <taxon>Bacteria</taxon>
        <taxon>Bacillati</taxon>
        <taxon>Actinomycetota</taxon>
        <taxon>Actinomycetes</taxon>
        <taxon>Micromonosporales</taxon>
        <taxon>Micromonosporaceae</taxon>
        <taxon>Actinoplanes</taxon>
    </lineage>
</organism>
<dbReference type="SUPFAM" id="SSF50346">
    <property type="entry name" value="PRC-barrel domain"/>
    <property type="match status" value="1"/>
</dbReference>
<sequence>MITKDDLGDLGGAEVYDNTGDRIGTVGQIYLDPHDGDPLWVTVRTGSLAFQESFVPLHGAHLSAGRLTVAVDQARIRQAPLLDTDGPLEPDDAERLTDHYGLTSDFDSSSESVPGDDAMTRSEERLVAGTRREAVTKVRLRKYLVTEERQVTVPVTREEVRLERIPVTDSEDDDQASTGPDTPVTLHAERPIVTTEKIPVERVSLSKQTVRDEELVTGTVRKEKIDYEGPEE</sequence>
<evidence type="ECO:0000313" key="5">
    <source>
        <dbReference type="Proteomes" id="UP000598146"/>
    </source>
</evidence>
<dbReference type="InterPro" id="IPR011033">
    <property type="entry name" value="PRC_barrel-like_sf"/>
</dbReference>
<dbReference type="Gene3D" id="3.90.50.10">
    <property type="entry name" value="Photosynthetic Reaction Center, subunit H, domain 2"/>
    <property type="match status" value="1"/>
</dbReference>
<name>A0A931C657_9ACTN</name>
<evidence type="ECO:0000259" key="3">
    <source>
        <dbReference type="Pfam" id="PF09557"/>
    </source>
</evidence>
<dbReference type="GO" id="GO:0030077">
    <property type="term" value="C:plasma membrane light-harvesting complex"/>
    <property type="evidence" value="ECO:0007669"/>
    <property type="project" value="InterPro"/>
</dbReference>
<dbReference type="Pfam" id="PF05239">
    <property type="entry name" value="PRC"/>
    <property type="match status" value="1"/>
</dbReference>
<dbReference type="InterPro" id="IPR014747">
    <property type="entry name" value="Bac_photo_RC_H_C"/>
</dbReference>
<feature type="domain" description="DUF2382" evidence="3">
    <location>
        <begin position="119"/>
        <end position="226"/>
    </location>
</feature>
<dbReference type="PANTHER" id="PTHR38463:SF1">
    <property type="entry name" value="STRESS RESPONSE PROTEIN YSNF"/>
    <property type="match status" value="1"/>
</dbReference>